<protein>
    <submittedName>
        <fullName evidence="1">Uncharacterized protein</fullName>
    </submittedName>
</protein>
<comment type="caution">
    <text evidence="1">The sequence shown here is derived from an EMBL/GenBank/DDBJ whole genome shotgun (WGS) entry which is preliminary data.</text>
</comment>
<dbReference type="AlphaFoldDB" id="A0A9D1VC22"/>
<accession>A0A9D1VC22</accession>
<reference evidence="1" key="2">
    <citation type="submission" date="2021-04" db="EMBL/GenBank/DDBJ databases">
        <authorList>
            <person name="Gilroy R."/>
        </authorList>
    </citation>
    <scope>NUCLEOTIDE SEQUENCE</scope>
    <source>
        <strain evidence="1">14975</strain>
    </source>
</reference>
<name>A0A9D1VC22_9BACT</name>
<evidence type="ECO:0000313" key="2">
    <source>
        <dbReference type="Proteomes" id="UP000823964"/>
    </source>
</evidence>
<reference evidence="1" key="1">
    <citation type="journal article" date="2021" name="PeerJ">
        <title>Extensive microbial diversity within the chicken gut microbiome revealed by metagenomics and culture.</title>
        <authorList>
            <person name="Gilroy R."/>
            <person name="Ravi A."/>
            <person name="Getino M."/>
            <person name="Pursley I."/>
            <person name="Horton D.L."/>
            <person name="Alikhan N.F."/>
            <person name="Baker D."/>
            <person name="Gharbi K."/>
            <person name="Hall N."/>
            <person name="Watson M."/>
            <person name="Adriaenssens E.M."/>
            <person name="Foster-Nyarko E."/>
            <person name="Jarju S."/>
            <person name="Secka A."/>
            <person name="Antonio M."/>
            <person name="Oren A."/>
            <person name="Chaudhuri R.R."/>
            <person name="La Ragione R."/>
            <person name="Hildebrand F."/>
            <person name="Pallen M.J."/>
        </authorList>
    </citation>
    <scope>NUCLEOTIDE SEQUENCE</scope>
    <source>
        <strain evidence="1">14975</strain>
    </source>
</reference>
<dbReference type="EMBL" id="DXFQ01000127">
    <property type="protein sequence ID" value="HIX20323.1"/>
    <property type="molecule type" value="Genomic_DNA"/>
</dbReference>
<proteinExistence type="predicted"/>
<gene>
    <name evidence="1" type="ORF">H9862_06965</name>
</gene>
<organism evidence="1 2">
    <name type="scientific">Candidatus Akkermansia intestinigallinarum</name>
    <dbReference type="NCBI Taxonomy" id="2838431"/>
    <lineage>
        <taxon>Bacteria</taxon>
        <taxon>Pseudomonadati</taxon>
        <taxon>Verrucomicrobiota</taxon>
        <taxon>Verrucomicrobiia</taxon>
        <taxon>Verrucomicrobiales</taxon>
        <taxon>Akkermansiaceae</taxon>
        <taxon>Akkermansia</taxon>
    </lineage>
</organism>
<evidence type="ECO:0000313" key="1">
    <source>
        <dbReference type="EMBL" id="HIX20323.1"/>
    </source>
</evidence>
<dbReference type="Proteomes" id="UP000823964">
    <property type="component" value="Unassembled WGS sequence"/>
</dbReference>
<sequence>MALLKISEELRRINPDVFLSTTVGTWPSPFWLNFIDCTWRTGSSDVNRIGKGSNREQYITSRDAACYRIIVQQAPLYPLNSIMHHGIVPGTEFQGYRTSDARTYAEGKAQEPKAGDGDFLADTTKHHADFPVNNDLRKDIRMLPGAGANLQELYLTPAMMNERAWDDVAEAVRRSRRFADVTADTHWVGGDPEKLEVYGYCSWRKDRGATLALRNPDDQPRSITLSAAIFEPTEKGSISLGSSYADQRIKNITLPEDGTVTISLEPFEVLVFDTRFDGAPAAQSEKK</sequence>